<name>A0A0P7IV53_9RHOB</name>
<dbReference type="InterPro" id="IPR036680">
    <property type="entry name" value="SPOR-like_sf"/>
</dbReference>
<dbReference type="Pfam" id="PF05036">
    <property type="entry name" value="SPOR"/>
    <property type="match status" value="1"/>
</dbReference>
<dbReference type="AlphaFoldDB" id="A0A0P7IV53"/>
<dbReference type="GO" id="GO:0042834">
    <property type="term" value="F:peptidoglycan binding"/>
    <property type="evidence" value="ECO:0007669"/>
    <property type="project" value="InterPro"/>
</dbReference>
<dbReference type="STRING" id="154981.AKJ29_02130"/>
<proteinExistence type="predicted"/>
<dbReference type="SUPFAM" id="SSF110997">
    <property type="entry name" value="Sporulation related repeat"/>
    <property type="match status" value="1"/>
</dbReference>
<protein>
    <recommendedName>
        <fullName evidence="1">SPOR domain-containing protein</fullName>
    </recommendedName>
</protein>
<accession>A0A0P7IV53</accession>
<dbReference type="Gene3D" id="3.30.70.1070">
    <property type="entry name" value="Sporulation related repeat"/>
    <property type="match status" value="1"/>
</dbReference>
<dbReference type="EMBL" id="LKBA01000008">
    <property type="protein sequence ID" value="KPN62968.1"/>
    <property type="molecule type" value="Genomic_DNA"/>
</dbReference>
<evidence type="ECO:0000313" key="2">
    <source>
        <dbReference type="EMBL" id="KPN62968.1"/>
    </source>
</evidence>
<dbReference type="PROSITE" id="PS51724">
    <property type="entry name" value="SPOR"/>
    <property type="match status" value="1"/>
</dbReference>
<feature type="domain" description="SPOR" evidence="1">
    <location>
        <begin position="112"/>
        <end position="190"/>
    </location>
</feature>
<evidence type="ECO:0000259" key="1">
    <source>
        <dbReference type="PROSITE" id="PS51724"/>
    </source>
</evidence>
<keyword evidence="3" id="KW-1185">Reference proteome</keyword>
<organism evidence="2 3">
    <name type="scientific">Aliiroseovarius crassostreae</name>
    <dbReference type="NCBI Taxonomy" id="154981"/>
    <lineage>
        <taxon>Bacteria</taxon>
        <taxon>Pseudomonadati</taxon>
        <taxon>Pseudomonadota</taxon>
        <taxon>Alphaproteobacteria</taxon>
        <taxon>Rhodobacterales</taxon>
        <taxon>Paracoccaceae</taxon>
        <taxon>Aliiroseovarius</taxon>
    </lineage>
</organism>
<sequence length="190" mass="20714">MRRLTAIRTTVAVGMAFIGTLVSAQSLIERPFEGAARSVNVSVAGERVNVNWIYGRSSDVVLTYRSAANISDQALLNAVYQATGCVGSSLKPLSRSSQQVSQISRANCRTRWGDGKPRAIQIATFQSNRAAQDLFLQLNISDVPAVVSRQRSGGRTYYRVTTNSYQSPSQVAELLAFVKGMGFRDAFILD</sequence>
<reference evidence="2 3" key="1">
    <citation type="submission" date="2015-09" db="EMBL/GenBank/DDBJ databases">
        <title>Draft genome sequence of Aliiroseovarius crassostreae CV919-312TSm, the causative agent of Roseovarius Oyster Disease (formerly Juvenile Oyster Disease).</title>
        <authorList>
            <person name="Kessner L."/>
            <person name="Spinard E."/>
            <person name="Nelson D."/>
        </authorList>
    </citation>
    <scope>NUCLEOTIDE SEQUENCE [LARGE SCALE GENOMIC DNA]</scope>
    <source>
        <strain evidence="2 3">CV919-312</strain>
    </source>
</reference>
<gene>
    <name evidence="2" type="ORF">AKJ29_02130</name>
</gene>
<dbReference type="InterPro" id="IPR007730">
    <property type="entry name" value="SPOR-like_dom"/>
</dbReference>
<evidence type="ECO:0000313" key="3">
    <source>
        <dbReference type="Proteomes" id="UP000050471"/>
    </source>
</evidence>
<dbReference type="Proteomes" id="UP000050471">
    <property type="component" value="Unassembled WGS sequence"/>
</dbReference>
<comment type="caution">
    <text evidence="2">The sequence shown here is derived from an EMBL/GenBank/DDBJ whole genome shotgun (WGS) entry which is preliminary data.</text>
</comment>